<name>A0ABV6MSA7_9PSEU</name>
<evidence type="ECO:0000313" key="1">
    <source>
        <dbReference type="EMBL" id="MFC0543184.1"/>
    </source>
</evidence>
<evidence type="ECO:0000313" key="2">
    <source>
        <dbReference type="Proteomes" id="UP001589810"/>
    </source>
</evidence>
<reference evidence="1 2" key="1">
    <citation type="submission" date="2024-09" db="EMBL/GenBank/DDBJ databases">
        <authorList>
            <person name="Sun Q."/>
            <person name="Mori K."/>
        </authorList>
    </citation>
    <scope>NUCLEOTIDE SEQUENCE [LARGE SCALE GENOMIC DNA]</scope>
    <source>
        <strain evidence="1 2">TBRC 1432</strain>
    </source>
</reference>
<dbReference type="Proteomes" id="UP001589810">
    <property type="component" value="Unassembled WGS sequence"/>
</dbReference>
<organism evidence="1 2">
    <name type="scientific">Kutzneria chonburiensis</name>
    <dbReference type="NCBI Taxonomy" id="1483604"/>
    <lineage>
        <taxon>Bacteria</taxon>
        <taxon>Bacillati</taxon>
        <taxon>Actinomycetota</taxon>
        <taxon>Actinomycetes</taxon>
        <taxon>Pseudonocardiales</taxon>
        <taxon>Pseudonocardiaceae</taxon>
        <taxon>Kutzneria</taxon>
    </lineage>
</organism>
<keyword evidence="2" id="KW-1185">Reference proteome</keyword>
<protein>
    <submittedName>
        <fullName evidence="1">Uncharacterized protein</fullName>
    </submittedName>
</protein>
<sequence length="138" mass="14277">MSALVLHLAAVEALVARPFPAAPRVVGGDSSGPSHHLVVLRASRDSPQAAARRAFQAELDSLATLLTARWGSSAAVSLAPCLEADGPVAEPFETLCNLAGSMHVWRPPGSGRWVGLALGQGDRELPLELLAAVGVDDL</sequence>
<gene>
    <name evidence="1" type="ORF">ACFFH7_16910</name>
</gene>
<accession>A0ABV6MSA7</accession>
<dbReference type="EMBL" id="JBHLUD010000004">
    <property type="protein sequence ID" value="MFC0543184.1"/>
    <property type="molecule type" value="Genomic_DNA"/>
</dbReference>
<comment type="caution">
    <text evidence="1">The sequence shown here is derived from an EMBL/GenBank/DDBJ whole genome shotgun (WGS) entry which is preliminary data.</text>
</comment>
<proteinExistence type="predicted"/>
<dbReference type="RefSeq" id="WP_273941577.1">
    <property type="nucleotide sequence ID" value="NZ_CP097263.1"/>
</dbReference>